<dbReference type="Proteomes" id="UP000198756">
    <property type="component" value="Unassembled WGS sequence"/>
</dbReference>
<proteinExistence type="predicted"/>
<sequence length="267" mass="32221">MLESIKLYILYYKSGTILPLGRIYEPLLCGNGKGIEDFPYLRDDAGIQISAKNEFYSELTGIYWVWKNTSQEITGFCHYRRYFTCRQEPWYYRLKYFLTHPFNVQRGPNPLIYVNNVKKYTDWILNQNEAECILEENDIILPRARVFRYSLKKHYRKYHSAVDLELIEKILAESHPEYVSTWRNVLDGNVLYANNMFILKSSLYQEFMAWWFDVLFRFESRTDLESYIGYQRRILGFLGERLLTLWVIHKGLKIKELQLLYFKKLKK</sequence>
<organism evidence="2 3">
    <name type="scientific">Algoriphagus alkaliphilus</name>
    <dbReference type="NCBI Taxonomy" id="279824"/>
    <lineage>
        <taxon>Bacteria</taxon>
        <taxon>Pseudomonadati</taxon>
        <taxon>Bacteroidota</taxon>
        <taxon>Cytophagia</taxon>
        <taxon>Cytophagales</taxon>
        <taxon>Cyclobacteriaceae</taxon>
        <taxon>Algoriphagus</taxon>
    </lineage>
</organism>
<dbReference type="RefSeq" id="WP_175454272.1">
    <property type="nucleotide sequence ID" value="NZ_FMXE01000031.1"/>
</dbReference>
<reference evidence="3" key="1">
    <citation type="submission" date="2016-10" db="EMBL/GenBank/DDBJ databases">
        <authorList>
            <person name="Varghese N."/>
            <person name="Submissions S."/>
        </authorList>
    </citation>
    <scope>NUCLEOTIDE SEQUENCE [LARGE SCALE GENOMIC DNA]</scope>
    <source>
        <strain evidence="3">DSM 22703</strain>
    </source>
</reference>
<evidence type="ECO:0000313" key="2">
    <source>
        <dbReference type="EMBL" id="SDA92221.1"/>
    </source>
</evidence>
<evidence type="ECO:0000259" key="1">
    <source>
        <dbReference type="Pfam" id="PF14393"/>
    </source>
</evidence>
<keyword evidence="3" id="KW-1185">Reference proteome</keyword>
<dbReference type="InterPro" id="IPR025536">
    <property type="entry name" value="DUF4422"/>
</dbReference>
<dbReference type="EMBL" id="FMXE01000031">
    <property type="protein sequence ID" value="SDA92221.1"/>
    <property type="molecule type" value="Genomic_DNA"/>
</dbReference>
<name>A0A1G5ZBI9_9BACT</name>
<dbReference type="AlphaFoldDB" id="A0A1G5ZBI9"/>
<accession>A0A1G5ZBI9</accession>
<evidence type="ECO:0000313" key="3">
    <source>
        <dbReference type="Proteomes" id="UP000198756"/>
    </source>
</evidence>
<feature type="domain" description="DUF4422" evidence="1">
    <location>
        <begin position="6"/>
        <end position="250"/>
    </location>
</feature>
<dbReference type="STRING" id="279824.SAMN03080617_03532"/>
<dbReference type="Pfam" id="PF14393">
    <property type="entry name" value="DUF4422"/>
    <property type="match status" value="1"/>
</dbReference>
<gene>
    <name evidence="2" type="ORF">SAMN03080617_03532</name>
</gene>
<protein>
    <recommendedName>
        <fullName evidence="1">DUF4422 domain-containing protein</fullName>
    </recommendedName>
</protein>